<accession>U5WZH3</accession>
<sequence>MVTNLPSMGTVNERALCDGRRSTTEVLPTAAE</sequence>
<evidence type="ECO:0000256" key="1">
    <source>
        <dbReference type="SAM" id="MobiDB-lite"/>
    </source>
</evidence>
<dbReference type="KEGG" id="mkn:MKAN_20235"/>
<protein>
    <submittedName>
        <fullName evidence="2">Uncharacterized protein</fullName>
    </submittedName>
</protein>
<dbReference type="HOGENOM" id="CLU_3390341_0_0_11"/>
<proteinExistence type="predicted"/>
<evidence type="ECO:0000313" key="2">
    <source>
        <dbReference type="EMBL" id="AGZ54352.1"/>
    </source>
</evidence>
<dbReference type="AlphaFoldDB" id="U5WZH3"/>
<dbReference type="Proteomes" id="UP000017786">
    <property type="component" value="Chromosome"/>
</dbReference>
<evidence type="ECO:0000313" key="3">
    <source>
        <dbReference type="Proteomes" id="UP000017786"/>
    </source>
</evidence>
<feature type="region of interest" description="Disordered" evidence="1">
    <location>
        <begin position="1"/>
        <end position="32"/>
    </location>
</feature>
<dbReference type="EMBL" id="CP006835">
    <property type="protein sequence ID" value="AGZ54352.1"/>
    <property type="molecule type" value="Genomic_DNA"/>
</dbReference>
<gene>
    <name evidence="2" type="ORF">MKAN_20235</name>
</gene>
<feature type="compositionally biased region" description="Polar residues" evidence="1">
    <location>
        <begin position="1"/>
        <end position="10"/>
    </location>
</feature>
<organism evidence="2 3">
    <name type="scientific">Mycobacterium kansasii ATCC 12478</name>
    <dbReference type="NCBI Taxonomy" id="557599"/>
    <lineage>
        <taxon>Bacteria</taxon>
        <taxon>Bacillati</taxon>
        <taxon>Actinomycetota</taxon>
        <taxon>Actinomycetes</taxon>
        <taxon>Mycobacteriales</taxon>
        <taxon>Mycobacteriaceae</taxon>
        <taxon>Mycobacterium</taxon>
    </lineage>
</organism>
<reference evidence="2 3" key="1">
    <citation type="submission" date="2013-10" db="EMBL/GenBank/DDBJ databases">
        <title>Genome sequence of Mycobacterium kansasii.</title>
        <authorList>
            <consortium name="McGill University Mycobacterium genome consortium"/>
            <person name="Veyrier F.J."/>
            <person name="Behr M.A."/>
        </authorList>
    </citation>
    <scope>NUCLEOTIDE SEQUENCE [LARGE SCALE GENOMIC DNA]</scope>
    <source>
        <strain evidence="2 3">ATCC 12478</strain>
    </source>
</reference>
<name>U5WZH3_MYCKA</name>